<accession>A0A2V2YW08</accession>
<dbReference type="EMBL" id="QGTQ01000010">
    <property type="protein sequence ID" value="PWW01124.1"/>
    <property type="molecule type" value="Genomic_DNA"/>
</dbReference>
<evidence type="ECO:0000313" key="1">
    <source>
        <dbReference type="EMBL" id="PWW01124.1"/>
    </source>
</evidence>
<dbReference type="RefSeq" id="WP_146216873.1">
    <property type="nucleotide sequence ID" value="NZ_CP054613.1"/>
</dbReference>
<dbReference type="AlphaFoldDB" id="A0A2V2YW08"/>
<keyword evidence="2" id="KW-1185">Reference proteome</keyword>
<evidence type="ECO:0000313" key="2">
    <source>
        <dbReference type="Proteomes" id="UP000246635"/>
    </source>
</evidence>
<gene>
    <name evidence="1" type="ORF">DFQ01_11013</name>
</gene>
<organism evidence="1 2">
    <name type="scientific">Paenibacillus cellulosilyticus</name>
    <dbReference type="NCBI Taxonomy" id="375489"/>
    <lineage>
        <taxon>Bacteria</taxon>
        <taxon>Bacillati</taxon>
        <taxon>Bacillota</taxon>
        <taxon>Bacilli</taxon>
        <taxon>Bacillales</taxon>
        <taxon>Paenibacillaceae</taxon>
        <taxon>Paenibacillus</taxon>
    </lineage>
</organism>
<dbReference type="Proteomes" id="UP000246635">
    <property type="component" value="Unassembled WGS sequence"/>
</dbReference>
<reference evidence="1 2" key="1">
    <citation type="submission" date="2018-05" db="EMBL/GenBank/DDBJ databases">
        <title>Genomic Encyclopedia of Type Strains, Phase III (KMG-III): the genomes of soil and plant-associated and newly described type strains.</title>
        <authorList>
            <person name="Whitman W."/>
        </authorList>
    </citation>
    <scope>NUCLEOTIDE SEQUENCE [LARGE SCALE GENOMIC DNA]</scope>
    <source>
        <strain evidence="1 2">CECT 5696</strain>
    </source>
</reference>
<proteinExistence type="predicted"/>
<name>A0A2V2YW08_9BACL</name>
<comment type="caution">
    <text evidence="1">The sequence shown here is derived from an EMBL/GenBank/DDBJ whole genome shotgun (WGS) entry which is preliminary data.</text>
</comment>
<dbReference type="OrthoDB" id="2972270at2"/>
<sequence>MDGVQPEKGDETLYVVREVFSGTILVAKSVKSSWNEYIVRSGEFVVFVDDALRQQNLLKRLQDGSYDTFRKERERWSKRLEEPTKRSRFRRDHRNTFMKNNRGIVR</sequence>
<protein>
    <submittedName>
        <fullName evidence="1">Uncharacterized protein</fullName>
    </submittedName>
</protein>